<dbReference type="Proteomes" id="UP001418796">
    <property type="component" value="Unassembled WGS sequence"/>
</dbReference>
<accession>A0ABU9VLT8</accession>
<proteinExistence type="predicted"/>
<dbReference type="InterPro" id="IPR058592">
    <property type="entry name" value="Gtf3_C"/>
</dbReference>
<dbReference type="Pfam" id="PF26337">
    <property type="entry name" value="Gtf3_C"/>
    <property type="match status" value="1"/>
</dbReference>
<dbReference type="GO" id="GO:0016757">
    <property type="term" value="F:glycosyltransferase activity"/>
    <property type="evidence" value="ECO:0007669"/>
    <property type="project" value="UniProtKB-KW"/>
</dbReference>
<dbReference type="PANTHER" id="PTHR12526:SF629">
    <property type="entry name" value="TEICHURONIC ACID BIOSYNTHESIS GLYCOSYLTRANSFERASE TUAH-RELATED"/>
    <property type="match status" value="1"/>
</dbReference>
<dbReference type="PANTHER" id="PTHR12526">
    <property type="entry name" value="GLYCOSYLTRANSFERASE"/>
    <property type="match status" value="1"/>
</dbReference>
<reference evidence="6 7" key="1">
    <citation type="submission" date="2024-03" db="EMBL/GenBank/DDBJ databases">
        <title>Bacilli Hybrid Assemblies.</title>
        <authorList>
            <person name="Kovac J."/>
        </authorList>
    </citation>
    <scope>NUCLEOTIDE SEQUENCE [LARGE SCALE GENOMIC DNA]</scope>
    <source>
        <strain evidence="6 7">FSL R7-0666</strain>
    </source>
</reference>
<dbReference type="SUPFAM" id="SSF53756">
    <property type="entry name" value="UDP-Glycosyltransferase/glycogen phosphorylase"/>
    <property type="match status" value="1"/>
</dbReference>
<keyword evidence="3" id="KW-0175">Coiled coil</keyword>
<feature type="domain" description="Glycosyltransferase subfamily 4-like N-terminal" evidence="4">
    <location>
        <begin position="21"/>
        <end position="202"/>
    </location>
</feature>
<evidence type="ECO:0000256" key="2">
    <source>
        <dbReference type="ARBA" id="ARBA00022679"/>
    </source>
</evidence>
<feature type="coiled-coil region" evidence="3">
    <location>
        <begin position="338"/>
        <end position="365"/>
    </location>
</feature>
<dbReference type="Gene3D" id="3.40.50.2000">
    <property type="entry name" value="Glycogen Phosphorylase B"/>
    <property type="match status" value="2"/>
</dbReference>
<evidence type="ECO:0000256" key="1">
    <source>
        <dbReference type="ARBA" id="ARBA00022676"/>
    </source>
</evidence>
<keyword evidence="2 6" id="KW-0808">Transferase</keyword>
<evidence type="ECO:0000259" key="5">
    <source>
        <dbReference type="Pfam" id="PF26337"/>
    </source>
</evidence>
<dbReference type="EMBL" id="JBCITK010000001">
    <property type="protein sequence ID" value="MEN0644857.1"/>
    <property type="molecule type" value="Genomic_DNA"/>
</dbReference>
<dbReference type="EC" id="2.4.-.-" evidence="6"/>
<keyword evidence="7" id="KW-1185">Reference proteome</keyword>
<comment type="caution">
    <text evidence="6">The sequence shown here is derived from an EMBL/GenBank/DDBJ whole genome shotgun (WGS) entry which is preliminary data.</text>
</comment>
<keyword evidence="1 6" id="KW-0328">Glycosyltransferase</keyword>
<evidence type="ECO:0000256" key="3">
    <source>
        <dbReference type="SAM" id="Coils"/>
    </source>
</evidence>
<organism evidence="6 7">
    <name type="scientific">Alkalicoccobacillus gibsonii</name>
    <dbReference type="NCBI Taxonomy" id="79881"/>
    <lineage>
        <taxon>Bacteria</taxon>
        <taxon>Bacillati</taxon>
        <taxon>Bacillota</taxon>
        <taxon>Bacilli</taxon>
        <taxon>Bacillales</taxon>
        <taxon>Bacillaceae</taxon>
        <taxon>Alkalicoccobacillus</taxon>
    </lineage>
</organism>
<gene>
    <name evidence="6" type="ORF">MKY91_17010</name>
</gene>
<dbReference type="Pfam" id="PF13439">
    <property type="entry name" value="Glyco_transf_4"/>
    <property type="match status" value="1"/>
</dbReference>
<sequence>MKGKVCFLVSEHPFLDARIFYKEAKSLVRNGFCVTLIVPRKQGYLFEPSGNLLEDTFLESTFQYEGVRFVTYEQELSSKPIAHQLHYLQTGQVDPFPSKLRELGVRECADIYHAHEQSSCYEAIMIKRQLKDKEKRCRIIYDSHELDLDPRDRSISRLRQQQLKLLLREMYQTVDAVITVSPKIESEIQRLCSNVRTLVLYNAPLLSTWQERETTDAPLVLGYVGAMHHEKGSMDKLYEIHRLTSKWNLHIKVIGGPPDQTDSERMSWSGWVPFEELPSMLDTVDVGWIDVDVQNSLNREYSLPNKLFSYLERGIPPIVNQCVQMEQFLKVHECGFVINEKEASAAEYAALLQKLNEDRSTLQRVGRNGRRIIEEQYSWDHMERHLVSLYHSLLA</sequence>
<evidence type="ECO:0000313" key="6">
    <source>
        <dbReference type="EMBL" id="MEN0644857.1"/>
    </source>
</evidence>
<evidence type="ECO:0000259" key="4">
    <source>
        <dbReference type="Pfam" id="PF13439"/>
    </source>
</evidence>
<evidence type="ECO:0000313" key="7">
    <source>
        <dbReference type="Proteomes" id="UP001418796"/>
    </source>
</evidence>
<protein>
    <submittedName>
        <fullName evidence="6">Glycosyltransferase</fullName>
        <ecNumber evidence="6">2.4.-.-</ecNumber>
    </submittedName>
</protein>
<dbReference type="InterPro" id="IPR028098">
    <property type="entry name" value="Glyco_trans_4-like_N"/>
</dbReference>
<name>A0ABU9VLT8_9BACI</name>
<dbReference type="RefSeq" id="WP_343131479.1">
    <property type="nucleotide sequence ID" value="NZ_JBCITK010000001.1"/>
</dbReference>
<feature type="domain" description="Glucosyltransferase 3-like C-terminal" evidence="5">
    <location>
        <begin position="246"/>
        <end position="357"/>
    </location>
</feature>